<dbReference type="SUPFAM" id="SSF55298">
    <property type="entry name" value="YjgF-like"/>
    <property type="match status" value="1"/>
</dbReference>
<evidence type="ECO:0000313" key="1">
    <source>
        <dbReference type="EMBL" id="TMV05639.1"/>
    </source>
</evidence>
<dbReference type="InterPro" id="IPR035959">
    <property type="entry name" value="RutC-like_sf"/>
</dbReference>
<dbReference type="InterPro" id="IPR035709">
    <property type="entry name" value="YoaB-like"/>
</dbReference>
<accession>A0ABY2WV31</accession>
<reference evidence="1 2" key="1">
    <citation type="submission" date="2019-05" db="EMBL/GenBank/DDBJ databases">
        <title>Ruegeria sp. nov., isolated from tidal flat.</title>
        <authorList>
            <person name="Kim W."/>
        </authorList>
    </citation>
    <scope>NUCLEOTIDE SEQUENCE [LARGE SCALE GENOMIC DNA]</scope>
    <source>
        <strain evidence="1 2">CAU 1488</strain>
    </source>
</reference>
<dbReference type="RefSeq" id="WP_138844265.1">
    <property type="nucleotide sequence ID" value="NZ_VCPD01000006.1"/>
</dbReference>
<dbReference type="Pfam" id="PF01042">
    <property type="entry name" value="Ribonuc_L-PSP"/>
    <property type="match status" value="1"/>
</dbReference>
<evidence type="ECO:0000313" key="2">
    <source>
        <dbReference type="Proteomes" id="UP001193035"/>
    </source>
</evidence>
<dbReference type="InterPro" id="IPR006175">
    <property type="entry name" value="YjgF/YER057c/UK114"/>
</dbReference>
<gene>
    <name evidence="1" type="ORF">FGK63_16480</name>
</gene>
<dbReference type="Proteomes" id="UP001193035">
    <property type="component" value="Unassembled WGS sequence"/>
</dbReference>
<comment type="caution">
    <text evidence="1">The sequence shown here is derived from an EMBL/GenBank/DDBJ whole genome shotgun (WGS) entry which is preliminary data.</text>
</comment>
<name>A0ABY2WV31_9RHOB</name>
<dbReference type="Gene3D" id="3.30.1330.40">
    <property type="entry name" value="RutC-like"/>
    <property type="match status" value="1"/>
</dbReference>
<sequence length="120" mass="12790">MTFQRLDPGARMSEAVRVGEIAFLAGQIPDDLTGDITAQTREVLANIDDVLVRLGGSKADLVSVQVWLADMSDFAGMNAVWDAWVDRQNPPARATGGVALARPGMRVEMIAVARLPQAAG</sequence>
<dbReference type="PANTHER" id="PTHR47328">
    <property type="match status" value="1"/>
</dbReference>
<organism evidence="1 2">
    <name type="scientific">Ruegeria sediminis</name>
    <dbReference type="NCBI Taxonomy" id="2583820"/>
    <lineage>
        <taxon>Bacteria</taxon>
        <taxon>Pseudomonadati</taxon>
        <taxon>Pseudomonadota</taxon>
        <taxon>Alphaproteobacteria</taxon>
        <taxon>Rhodobacterales</taxon>
        <taxon>Roseobacteraceae</taxon>
        <taxon>Ruegeria</taxon>
    </lineage>
</organism>
<keyword evidence="2" id="KW-1185">Reference proteome</keyword>
<protein>
    <submittedName>
        <fullName evidence="1">RidA family protein</fullName>
    </submittedName>
</protein>
<dbReference type="CDD" id="cd06150">
    <property type="entry name" value="YjgF_YER057c_UK114_like_2"/>
    <property type="match status" value="1"/>
</dbReference>
<proteinExistence type="predicted"/>
<dbReference type="PANTHER" id="PTHR47328:SF1">
    <property type="entry name" value="RUTC FAMILY PROTEIN YOAB"/>
    <property type="match status" value="1"/>
</dbReference>
<dbReference type="EMBL" id="VCPD01000006">
    <property type="protein sequence ID" value="TMV05639.1"/>
    <property type="molecule type" value="Genomic_DNA"/>
</dbReference>